<protein>
    <submittedName>
        <fullName evidence="5">IS21-like element ISCARN89 family helper ATPase IstB</fullName>
    </submittedName>
</protein>
<dbReference type="InterPro" id="IPR027417">
    <property type="entry name" value="P-loop_NTPase"/>
</dbReference>
<dbReference type="Gene3D" id="3.40.50.300">
    <property type="entry name" value="P-loop containing nucleotide triphosphate hydrolases"/>
    <property type="match status" value="1"/>
</dbReference>
<dbReference type="PANTHER" id="PTHR30050:SF4">
    <property type="entry name" value="ATP-BINDING PROTEIN RV3427C IN INSERTION SEQUENCE-RELATED"/>
    <property type="match status" value="1"/>
</dbReference>
<dbReference type="AlphaFoldDB" id="A0A9E6MZE3"/>
<comment type="similarity">
    <text evidence="1">Belongs to the IS21/IS1162 putative ATP-binding protein family.</text>
</comment>
<keyword evidence="3" id="KW-0067">ATP-binding</keyword>
<accession>A0A9E6MZE3</accession>
<feature type="domain" description="AAA+ ATPase" evidence="4">
    <location>
        <begin position="99"/>
        <end position="231"/>
    </location>
</feature>
<evidence type="ECO:0000313" key="5">
    <source>
        <dbReference type="EMBL" id="QWY78071.1"/>
    </source>
</evidence>
<keyword evidence="2" id="KW-0547">Nucleotide-binding</keyword>
<dbReference type="Proteomes" id="UP000683551">
    <property type="component" value="Chromosome"/>
</dbReference>
<evidence type="ECO:0000256" key="2">
    <source>
        <dbReference type="ARBA" id="ARBA00022741"/>
    </source>
</evidence>
<proteinExistence type="inferred from homology"/>
<evidence type="ECO:0000256" key="3">
    <source>
        <dbReference type="ARBA" id="ARBA00022840"/>
    </source>
</evidence>
<dbReference type="PIRSF" id="PIRSF003073">
    <property type="entry name" value="DNAC_TnpB_IstB"/>
    <property type="match status" value="1"/>
</dbReference>
<dbReference type="EMBL" id="CP071137">
    <property type="protein sequence ID" value="QWY78071.1"/>
    <property type="molecule type" value="Genomic_DNA"/>
</dbReference>
<dbReference type="GO" id="GO:0006260">
    <property type="term" value="P:DNA replication"/>
    <property type="evidence" value="ECO:0007669"/>
    <property type="project" value="TreeGrafter"/>
</dbReference>
<dbReference type="PANTHER" id="PTHR30050">
    <property type="entry name" value="CHROMOSOMAL REPLICATION INITIATOR PROTEIN DNAA"/>
    <property type="match status" value="1"/>
</dbReference>
<gene>
    <name evidence="5" type="primary">istB</name>
    <name evidence="5" type="ORF">JZL65_03035</name>
</gene>
<dbReference type="NCBIfam" id="NF038214">
    <property type="entry name" value="IS21_help_AAA"/>
    <property type="match status" value="1"/>
</dbReference>
<name>A0A9E6MZE3_9PROT</name>
<evidence type="ECO:0000313" key="6">
    <source>
        <dbReference type="Proteomes" id="UP000683551"/>
    </source>
</evidence>
<evidence type="ECO:0000259" key="4">
    <source>
        <dbReference type="SMART" id="SM00382"/>
    </source>
</evidence>
<dbReference type="GO" id="GO:0005524">
    <property type="term" value="F:ATP binding"/>
    <property type="evidence" value="ECO:0007669"/>
    <property type="project" value="UniProtKB-KW"/>
</dbReference>
<organism evidence="5 6">
    <name type="scientific">Ferrovum myxofaciens</name>
    <dbReference type="NCBI Taxonomy" id="416213"/>
    <lineage>
        <taxon>Bacteria</taxon>
        <taxon>Pseudomonadati</taxon>
        <taxon>Pseudomonadota</taxon>
        <taxon>Betaproteobacteria</taxon>
        <taxon>Ferrovales</taxon>
        <taxon>Ferrovaceae</taxon>
        <taxon>Ferrovum</taxon>
    </lineage>
</organism>
<reference evidence="5" key="1">
    <citation type="submission" date="2021-02" db="EMBL/GenBank/DDBJ databases">
        <title>Comparative genomics of Ferrovum myxofaciens strains, predominant extremophile bacteria forming large biofilm stalactites in acid mine ecosystems.</title>
        <authorList>
            <person name="Burkartova K."/>
            <person name="Ridl J."/>
            <person name="Pajer P."/>
            <person name="Falteisek L."/>
        </authorList>
    </citation>
    <scope>NUCLEOTIDE SEQUENCE</scope>
    <source>
        <strain evidence="5">MI1III</strain>
    </source>
</reference>
<dbReference type="InterPro" id="IPR003593">
    <property type="entry name" value="AAA+_ATPase"/>
</dbReference>
<dbReference type="InterPro" id="IPR002611">
    <property type="entry name" value="IstB_ATP-bd"/>
</dbReference>
<dbReference type="SUPFAM" id="SSF52540">
    <property type="entry name" value="P-loop containing nucleoside triphosphate hydrolases"/>
    <property type="match status" value="1"/>
</dbReference>
<dbReference type="InterPro" id="IPR047661">
    <property type="entry name" value="IstB"/>
</dbReference>
<sequence>MNAIERTATKYRHLRLNDAATHLVELLAQAEANELSYLSLAENIADHELTQRTDKRITLNRRKAAFPSDKRLEGFDYRHQTTITKRQVSTLLDFSFIEQRNNLIFIGPPGVGKTHLAIGIGQKAIDAGYKVLFRTALDLVETLELAEMKGELKKTINQLTKFDVLVIDELGYLPMSRQSRYNLFQLINSFYEYRSLIITTNKDFTHWGEFFQNDDVAVPIIDRIIHHSHLFMLGGESYRLNQKMNN</sequence>
<dbReference type="Pfam" id="PF01695">
    <property type="entry name" value="IstB_IS21"/>
    <property type="match status" value="1"/>
</dbReference>
<dbReference type="SMART" id="SM00382">
    <property type="entry name" value="AAA"/>
    <property type="match status" value="1"/>
</dbReference>
<dbReference type="CDD" id="cd00009">
    <property type="entry name" value="AAA"/>
    <property type="match status" value="1"/>
</dbReference>
<dbReference type="InterPro" id="IPR028350">
    <property type="entry name" value="DNAC/IstB-like"/>
</dbReference>
<dbReference type="RefSeq" id="WP_195211956.1">
    <property type="nucleotide sequence ID" value="NZ_CP053675.1"/>
</dbReference>
<evidence type="ECO:0000256" key="1">
    <source>
        <dbReference type="ARBA" id="ARBA00008059"/>
    </source>
</evidence>